<reference evidence="7 8" key="1">
    <citation type="submission" date="2015-12" db="EMBL/GenBank/DDBJ databases">
        <title>Draft genome sequence of Mesorhizobium sp. UFLA 01-765, a multitolerant efficient symbiont and plant-growth promoting strain isolated from Zn-mining soil using Leucaena leucocephala as a trap plant.</title>
        <authorList>
            <person name="Rangel W.M."/>
            <person name="Thijs S."/>
            <person name="Longatti S.M."/>
            <person name="Moreira F.M."/>
            <person name="Weyens N."/>
            <person name="Vangronsveld J."/>
            <person name="Van Hamme J.D."/>
            <person name="Bottos E.M."/>
            <person name="Rineau F."/>
        </authorList>
    </citation>
    <scope>NUCLEOTIDE SEQUENCE [LARGE SCALE GENOMIC DNA]</scope>
    <source>
        <strain evidence="7 8">UFLA 01-765</strain>
    </source>
</reference>
<keyword evidence="4" id="KW-0560">Oxidoreductase</keyword>
<dbReference type="EMBL" id="LPWA01000146">
    <property type="protein sequence ID" value="KUM24020.1"/>
    <property type="molecule type" value="Genomic_DNA"/>
</dbReference>
<dbReference type="PANTHER" id="PTHR43557:SF2">
    <property type="entry name" value="RIESKE DOMAIN-CONTAINING PROTEIN-RELATED"/>
    <property type="match status" value="1"/>
</dbReference>
<evidence type="ECO:0000259" key="5">
    <source>
        <dbReference type="Pfam" id="PF07992"/>
    </source>
</evidence>
<dbReference type="InterPro" id="IPR036188">
    <property type="entry name" value="FAD/NAD-bd_sf"/>
</dbReference>
<feature type="domain" description="Reductase C-terminal" evidence="6">
    <location>
        <begin position="322"/>
        <end position="410"/>
    </location>
</feature>
<dbReference type="GO" id="GO:0005737">
    <property type="term" value="C:cytoplasm"/>
    <property type="evidence" value="ECO:0007669"/>
    <property type="project" value="TreeGrafter"/>
</dbReference>
<dbReference type="InterPro" id="IPR050446">
    <property type="entry name" value="FAD-oxidoreductase/Apoptosis"/>
</dbReference>
<evidence type="ECO:0000256" key="2">
    <source>
        <dbReference type="ARBA" id="ARBA00022630"/>
    </source>
</evidence>
<dbReference type="PRINTS" id="PR00411">
    <property type="entry name" value="PNDRDTASEI"/>
</dbReference>
<dbReference type="SUPFAM" id="SSF51905">
    <property type="entry name" value="FAD/NAD(P)-binding domain"/>
    <property type="match status" value="1"/>
</dbReference>
<keyword evidence="2" id="KW-0285">Flavoprotein</keyword>
<dbReference type="InterPro" id="IPR028202">
    <property type="entry name" value="Reductase_C"/>
</dbReference>
<dbReference type="PRINTS" id="PR00368">
    <property type="entry name" value="FADPNR"/>
</dbReference>
<dbReference type="GO" id="GO:0016651">
    <property type="term" value="F:oxidoreductase activity, acting on NAD(P)H"/>
    <property type="evidence" value="ECO:0007669"/>
    <property type="project" value="TreeGrafter"/>
</dbReference>
<gene>
    <name evidence="7" type="ORF">AU467_31720</name>
</gene>
<protein>
    <submittedName>
        <fullName evidence="7">Ferredoxin reductase</fullName>
    </submittedName>
</protein>
<dbReference type="PANTHER" id="PTHR43557">
    <property type="entry name" value="APOPTOSIS-INDUCING FACTOR 1"/>
    <property type="match status" value="1"/>
</dbReference>
<feature type="domain" description="FAD/NAD(P)-binding" evidence="5">
    <location>
        <begin position="7"/>
        <end position="303"/>
    </location>
</feature>
<comment type="cofactor">
    <cofactor evidence="1">
        <name>FAD</name>
        <dbReference type="ChEBI" id="CHEBI:57692"/>
    </cofactor>
</comment>
<dbReference type="Gene3D" id="3.50.50.60">
    <property type="entry name" value="FAD/NAD(P)-binding domain"/>
    <property type="match status" value="2"/>
</dbReference>
<dbReference type="Gene3D" id="3.30.390.30">
    <property type="match status" value="1"/>
</dbReference>
<evidence type="ECO:0000256" key="1">
    <source>
        <dbReference type="ARBA" id="ARBA00001974"/>
    </source>
</evidence>
<organism evidence="7 8">
    <name type="scientific">Rhizobium loti</name>
    <name type="common">Mesorhizobium loti</name>
    <dbReference type="NCBI Taxonomy" id="381"/>
    <lineage>
        <taxon>Bacteria</taxon>
        <taxon>Pseudomonadati</taxon>
        <taxon>Pseudomonadota</taxon>
        <taxon>Alphaproteobacteria</taxon>
        <taxon>Hyphomicrobiales</taxon>
        <taxon>Phyllobacteriaceae</taxon>
        <taxon>Mesorhizobium</taxon>
    </lineage>
</organism>
<sequence length="411" mass="42945">MKSDRAMVIVGAGEAGTAAAVALRENGWTGPVALIGNETSFPYERPPLSKSVLIEDEVPAPKFLIASERLVELAIDYHQGHFVDAIDRASRTVTLSGGKSLAYERMLMATGARPRALNVPIGKGCKLASLRTYTDALAIRTAIKPGSKVVIIGGGFIGLEVAASAVSKGANVAVLEAGPRLLMRAVPAGIAERIRAKHENAGVCVKVSSAVVGVEPAEGRSSVVLADGQRHLADLVLVGVGATPNTELAQAAGLAIDNGIATQETLATSDPDIFAAGDCCSFVHGLYGKRIRLEVWRNAWQQGAAAAANMLGANTPYQHVPWFWSEQYDETLQIAGICSDGNTPICRDLSEKGQIHFYVADDGHVVAACGFGSLSAIAKEIRVSEAMIAKRLAPSASALADAAIALKSLMV</sequence>
<dbReference type="SUPFAM" id="SSF55424">
    <property type="entry name" value="FAD/NAD-linked reductases, dimerisation (C-terminal) domain"/>
    <property type="match status" value="1"/>
</dbReference>
<evidence type="ECO:0000313" key="8">
    <source>
        <dbReference type="Proteomes" id="UP000053176"/>
    </source>
</evidence>
<keyword evidence="3" id="KW-0274">FAD</keyword>
<comment type="caution">
    <text evidence="7">The sequence shown here is derived from an EMBL/GenBank/DDBJ whole genome shotgun (WGS) entry which is preliminary data.</text>
</comment>
<dbReference type="InterPro" id="IPR023753">
    <property type="entry name" value="FAD/NAD-binding_dom"/>
</dbReference>
<evidence type="ECO:0000256" key="3">
    <source>
        <dbReference type="ARBA" id="ARBA00022827"/>
    </source>
</evidence>
<dbReference type="Pfam" id="PF07992">
    <property type="entry name" value="Pyr_redox_2"/>
    <property type="match status" value="1"/>
</dbReference>
<dbReference type="AlphaFoldDB" id="A0A117N1U0"/>
<dbReference type="OrthoDB" id="7809559at2"/>
<dbReference type="InterPro" id="IPR016156">
    <property type="entry name" value="FAD/NAD-linked_Rdtase_dimer_sf"/>
</dbReference>
<proteinExistence type="predicted"/>
<evidence type="ECO:0000313" key="7">
    <source>
        <dbReference type="EMBL" id="KUM24020.1"/>
    </source>
</evidence>
<name>A0A117N1U0_RHILI</name>
<accession>A0A117N1U0</accession>
<dbReference type="Proteomes" id="UP000053176">
    <property type="component" value="Unassembled WGS sequence"/>
</dbReference>
<dbReference type="Pfam" id="PF14759">
    <property type="entry name" value="Reductase_C"/>
    <property type="match status" value="1"/>
</dbReference>
<evidence type="ECO:0000259" key="6">
    <source>
        <dbReference type="Pfam" id="PF14759"/>
    </source>
</evidence>
<evidence type="ECO:0000256" key="4">
    <source>
        <dbReference type="ARBA" id="ARBA00023002"/>
    </source>
</evidence>